<dbReference type="AlphaFoldDB" id="A0A212J9K1"/>
<dbReference type="PANTHER" id="PTHR24198">
    <property type="entry name" value="ANKYRIN REPEAT AND PROTEIN KINASE DOMAIN-CONTAINING PROTEIN"/>
    <property type="match status" value="1"/>
</dbReference>
<evidence type="ECO:0000313" key="5">
    <source>
        <dbReference type="EMBL" id="SBV96127.1"/>
    </source>
</evidence>
<evidence type="ECO:0000256" key="1">
    <source>
        <dbReference type="ARBA" id="ARBA00022737"/>
    </source>
</evidence>
<keyword evidence="2 3" id="KW-0040">ANK repeat</keyword>
<organism evidence="5">
    <name type="scientific">uncultured delta proteobacterium</name>
    <dbReference type="NCBI Taxonomy" id="34034"/>
    <lineage>
        <taxon>Bacteria</taxon>
        <taxon>Deltaproteobacteria</taxon>
        <taxon>environmental samples</taxon>
    </lineage>
</organism>
<dbReference type="Gene3D" id="1.25.40.20">
    <property type="entry name" value="Ankyrin repeat-containing domain"/>
    <property type="match status" value="1"/>
</dbReference>
<dbReference type="PROSITE" id="PS50297">
    <property type="entry name" value="ANK_REP_REGION"/>
    <property type="match status" value="4"/>
</dbReference>
<dbReference type="InterPro" id="IPR036770">
    <property type="entry name" value="Ankyrin_rpt-contain_sf"/>
</dbReference>
<dbReference type="InterPro" id="IPR054254">
    <property type="entry name" value="DUF6985"/>
</dbReference>
<gene>
    <name evidence="5" type="ORF">KL86DPRO_10991</name>
</gene>
<name>A0A212J9K1_9DELT</name>
<accession>A0A212J9K1</accession>
<protein>
    <recommendedName>
        <fullName evidence="4">DUF6985 domain-containing protein</fullName>
    </recommendedName>
</protein>
<dbReference type="Pfam" id="PF12796">
    <property type="entry name" value="Ank_2"/>
    <property type="match status" value="1"/>
</dbReference>
<keyword evidence="1" id="KW-0677">Repeat</keyword>
<dbReference type="InterPro" id="IPR002110">
    <property type="entry name" value="Ankyrin_rpt"/>
</dbReference>
<feature type="repeat" description="ANK" evidence="3">
    <location>
        <begin position="76"/>
        <end position="108"/>
    </location>
</feature>
<evidence type="ECO:0000259" key="4">
    <source>
        <dbReference type="Pfam" id="PF22481"/>
    </source>
</evidence>
<dbReference type="PANTHER" id="PTHR24198:SF165">
    <property type="entry name" value="ANKYRIN REPEAT-CONTAINING PROTEIN-RELATED"/>
    <property type="match status" value="1"/>
</dbReference>
<dbReference type="PROSITE" id="PS50088">
    <property type="entry name" value="ANK_REPEAT"/>
    <property type="match status" value="4"/>
</dbReference>
<proteinExistence type="predicted"/>
<reference evidence="5" key="1">
    <citation type="submission" date="2016-04" db="EMBL/GenBank/DDBJ databases">
        <authorList>
            <person name="Evans L.H."/>
            <person name="Alamgir A."/>
            <person name="Owens N."/>
            <person name="Weber N.D."/>
            <person name="Virtaneva K."/>
            <person name="Barbian K."/>
            <person name="Babar A."/>
            <person name="Rosenke K."/>
        </authorList>
    </citation>
    <scope>NUCLEOTIDE SEQUENCE</scope>
    <source>
        <strain evidence="5">86</strain>
    </source>
</reference>
<evidence type="ECO:0000256" key="3">
    <source>
        <dbReference type="PROSITE-ProRule" id="PRU00023"/>
    </source>
</evidence>
<dbReference type="Pfam" id="PF22481">
    <property type="entry name" value="DUF6985"/>
    <property type="match status" value="1"/>
</dbReference>
<feature type="repeat" description="ANK" evidence="3">
    <location>
        <begin position="109"/>
        <end position="141"/>
    </location>
</feature>
<feature type="domain" description="DUF6985" evidence="4">
    <location>
        <begin position="245"/>
        <end position="392"/>
    </location>
</feature>
<feature type="repeat" description="ANK" evidence="3">
    <location>
        <begin position="43"/>
        <end position="71"/>
    </location>
</feature>
<dbReference type="EMBL" id="FLUQ01000001">
    <property type="protein sequence ID" value="SBV96127.1"/>
    <property type="molecule type" value="Genomic_DNA"/>
</dbReference>
<dbReference type="SUPFAM" id="SSF48403">
    <property type="entry name" value="Ankyrin repeat"/>
    <property type="match status" value="1"/>
</dbReference>
<evidence type="ECO:0000256" key="2">
    <source>
        <dbReference type="ARBA" id="ARBA00023043"/>
    </source>
</evidence>
<dbReference type="SMART" id="SM00248">
    <property type="entry name" value="ANK"/>
    <property type="match status" value="5"/>
</dbReference>
<feature type="repeat" description="ANK" evidence="3">
    <location>
        <begin position="10"/>
        <end position="42"/>
    </location>
</feature>
<sequence length="419" mass="45873">MLLQTLLYYVGPNKLHKAAQKGDAPRMRKLIAGGANVNAVGPQGSTPLFFTANTGSVEAAKVLLDNGADVNRSIPEGGQPLHSALLKRHLDLSLYLIDNGADIHKATVTGVRPVHLAALGGLSAVLGRLIRDGADMHALTAQGQSVLYCALAGMTLYNTDDAGCIRMLFASGVDPRVGAAVMEENMGGFSDIAKQALRRELDALAGKTPDEDMRRFVTRHIGAMAGKRTSATVGVLTQSDDPSLDDWWYSEPVAVPFWDGREIPFVYVFSPAADRDFIAAADRAAAAFLKLTREDRLALTPLLDENCRTACDDTDYGPDDAKLRQRWLGPGDRAALWDCVTVPETIQVQRRHRRDEDIYVHMGMDCEWEDEHGLQFVFRKGLKITRVNQQDGWLTDADAFGLPDSEDKLLSQFGKKPKK</sequence>